<protein>
    <submittedName>
        <fullName evidence="1">Uncharacterized protein</fullName>
    </submittedName>
</protein>
<comment type="caution">
    <text evidence="1">The sequence shown here is derived from an EMBL/GenBank/DDBJ whole genome shotgun (WGS) entry which is preliminary data.</text>
</comment>
<proteinExistence type="predicted"/>
<accession>A0A2A5SN22</accession>
<dbReference type="EMBL" id="JXKC01000035">
    <property type="protein sequence ID" value="PCS14926.1"/>
    <property type="molecule type" value="Genomic_DNA"/>
</dbReference>
<reference evidence="1 2" key="1">
    <citation type="submission" date="2014-12" db="EMBL/GenBank/DDBJ databases">
        <title>Draft genome sequences of 10 type strains of Lactococcus.</title>
        <authorList>
            <person name="Sun Z."/>
            <person name="Zhong Z."/>
            <person name="Liu W."/>
            <person name="Zhang W."/>
            <person name="Zhang H."/>
        </authorList>
    </citation>
    <scope>NUCLEOTIDE SEQUENCE [LARGE SCALE GENOMIC DNA]</scope>
    <source>
        <strain evidence="1 2">DSM 21502</strain>
    </source>
</reference>
<evidence type="ECO:0000313" key="2">
    <source>
        <dbReference type="Proteomes" id="UP000218711"/>
    </source>
</evidence>
<dbReference type="RefSeq" id="WP_017370644.1">
    <property type="nucleotide sequence ID" value="NZ_JXKC01000035.1"/>
</dbReference>
<evidence type="ECO:0000313" key="1">
    <source>
        <dbReference type="EMBL" id="PCS14926.1"/>
    </source>
</evidence>
<name>A0A2A5SN22_LACLC</name>
<gene>
    <name evidence="1" type="ORF">RU92_GL001948</name>
</gene>
<dbReference type="AlphaFoldDB" id="A0A2A5SN22"/>
<sequence length="61" mass="7266">MTENKRELDLIYQTYKGLTLSELEDAFSNAETQEKIDFFLKLYNLKLAEYQQKIIKGDFIL</sequence>
<organism evidence="1 2">
    <name type="scientific">Lactococcus cremoris subsp. tructae</name>
    <dbReference type="NCBI Taxonomy" id="542833"/>
    <lineage>
        <taxon>Bacteria</taxon>
        <taxon>Bacillati</taxon>
        <taxon>Bacillota</taxon>
        <taxon>Bacilli</taxon>
        <taxon>Lactobacillales</taxon>
        <taxon>Streptococcaceae</taxon>
        <taxon>Lactococcus</taxon>
    </lineage>
</organism>
<dbReference type="Proteomes" id="UP000218711">
    <property type="component" value="Unassembled WGS sequence"/>
</dbReference>